<dbReference type="InterPro" id="IPR053714">
    <property type="entry name" value="Iso_Racemase_Enz_sf"/>
</dbReference>
<name>A0ABP6VXX4_9GAMM</name>
<organism evidence="2 3">
    <name type="scientific">Zobellella aerophila</name>
    <dbReference type="NCBI Taxonomy" id="870480"/>
    <lineage>
        <taxon>Bacteria</taxon>
        <taxon>Pseudomonadati</taxon>
        <taxon>Pseudomonadota</taxon>
        <taxon>Gammaproteobacteria</taxon>
        <taxon>Aeromonadales</taxon>
        <taxon>Aeromonadaceae</taxon>
        <taxon>Zobellella</taxon>
    </lineage>
</organism>
<comment type="caution">
    <text evidence="2">The sequence shown here is derived from an EMBL/GenBank/DDBJ whole genome shotgun (WGS) entry which is preliminary data.</text>
</comment>
<dbReference type="EMBL" id="BAABCX010000002">
    <property type="protein sequence ID" value="GAA3541644.1"/>
    <property type="molecule type" value="Genomic_DNA"/>
</dbReference>
<dbReference type="Pfam" id="PF01177">
    <property type="entry name" value="Asp_Glu_race"/>
    <property type="match status" value="1"/>
</dbReference>
<reference evidence="3" key="1">
    <citation type="journal article" date="2019" name="Int. J. Syst. Evol. Microbiol.">
        <title>The Global Catalogue of Microorganisms (GCM) 10K type strain sequencing project: providing services to taxonomists for standard genome sequencing and annotation.</title>
        <authorList>
            <consortium name="The Broad Institute Genomics Platform"/>
            <consortium name="The Broad Institute Genome Sequencing Center for Infectious Disease"/>
            <person name="Wu L."/>
            <person name="Ma J."/>
        </authorList>
    </citation>
    <scope>NUCLEOTIDE SEQUENCE [LARGE SCALE GENOMIC DNA]</scope>
    <source>
        <strain evidence="3">JCM 17110</strain>
    </source>
</reference>
<sequence length="246" mass="26466">MKIKIINPNTTQAFTDALQRLADGVARPDAEILAVSPASGPSAIESFYDEALAVPGVLEEIRKGDQEQDVDAYVLACFGDPGLYAARELTDKPVLGIAEAAFHMAAMVSACFSVVTTSPRVRFMTEHLVSRYGFDEQCKKIRTTPIQVLDLANSPDTAIAKVIAECLKARDEDKAEAIVLGCAGMSQYRTRIEAEIGIPVIDGTVAAVKLCEALVDMQLSTSKVLTFNWPKPGMARGMQADIKSIA</sequence>
<dbReference type="InterPro" id="IPR015942">
    <property type="entry name" value="Asp/Glu/hydantoin_racemase"/>
</dbReference>
<proteinExistence type="inferred from homology"/>
<gene>
    <name evidence="2" type="ORF">GCM10022394_21970</name>
</gene>
<dbReference type="Proteomes" id="UP001500795">
    <property type="component" value="Unassembled WGS sequence"/>
</dbReference>
<evidence type="ECO:0000256" key="1">
    <source>
        <dbReference type="ARBA" id="ARBA00038414"/>
    </source>
</evidence>
<dbReference type="RefSeq" id="WP_344957876.1">
    <property type="nucleotide sequence ID" value="NZ_BAABCX010000002.1"/>
</dbReference>
<protein>
    <submittedName>
        <fullName evidence="2">Aspartate/glutamate racemase family protein</fullName>
    </submittedName>
</protein>
<comment type="similarity">
    <text evidence="1">Belongs to the HyuE racemase family.</text>
</comment>
<evidence type="ECO:0000313" key="2">
    <source>
        <dbReference type="EMBL" id="GAA3541644.1"/>
    </source>
</evidence>
<dbReference type="PANTHER" id="PTHR28047:SF5">
    <property type="entry name" value="PROTEIN DCG1"/>
    <property type="match status" value="1"/>
</dbReference>
<dbReference type="PANTHER" id="PTHR28047">
    <property type="entry name" value="PROTEIN DCG1"/>
    <property type="match status" value="1"/>
</dbReference>
<keyword evidence="3" id="KW-1185">Reference proteome</keyword>
<dbReference type="InterPro" id="IPR052186">
    <property type="entry name" value="Hydantoin_racemase-like"/>
</dbReference>
<accession>A0ABP6VXX4</accession>
<dbReference type="Gene3D" id="3.40.50.12500">
    <property type="match status" value="1"/>
</dbReference>
<evidence type="ECO:0000313" key="3">
    <source>
        <dbReference type="Proteomes" id="UP001500795"/>
    </source>
</evidence>